<name>M1DJK7_SOLTU</name>
<evidence type="ECO:0000313" key="3">
    <source>
        <dbReference type="Proteomes" id="UP000011115"/>
    </source>
</evidence>
<reference evidence="2" key="2">
    <citation type="submission" date="2015-06" db="UniProtKB">
        <authorList>
            <consortium name="EnsemblPlants"/>
        </authorList>
    </citation>
    <scope>IDENTIFICATION</scope>
    <source>
        <strain evidence="2">DM1-3 516 R44</strain>
    </source>
</reference>
<evidence type="ECO:0000256" key="1">
    <source>
        <dbReference type="SAM" id="MobiDB-lite"/>
    </source>
</evidence>
<reference evidence="3" key="1">
    <citation type="journal article" date="2011" name="Nature">
        <title>Genome sequence and analysis of the tuber crop potato.</title>
        <authorList>
            <consortium name="The Potato Genome Sequencing Consortium"/>
        </authorList>
    </citation>
    <scope>NUCLEOTIDE SEQUENCE [LARGE SCALE GENOMIC DNA]</scope>
    <source>
        <strain evidence="3">cv. DM1-3 516 R44</strain>
    </source>
</reference>
<sequence length="102" mass="11104">MAGSSTATTVETMGTDALPQSVTPSTDAPTDAVCELRNKARTLTGKKKQNILKKWRKGSAHWNERRSPGRSATRQQGSAILRPSFLRSFQTLCSFLKSGVHA</sequence>
<dbReference type="Gramene" id="PGSC0003DMT400090075">
    <property type="protein sequence ID" value="PGSC0003DMT400090075"/>
    <property type="gene ID" value="PGSC0003DMG400039646"/>
</dbReference>
<feature type="region of interest" description="Disordered" evidence="1">
    <location>
        <begin position="53"/>
        <end position="78"/>
    </location>
</feature>
<organism evidence="2 3">
    <name type="scientific">Solanum tuberosum</name>
    <name type="common">Potato</name>
    <dbReference type="NCBI Taxonomy" id="4113"/>
    <lineage>
        <taxon>Eukaryota</taxon>
        <taxon>Viridiplantae</taxon>
        <taxon>Streptophyta</taxon>
        <taxon>Embryophyta</taxon>
        <taxon>Tracheophyta</taxon>
        <taxon>Spermatophyta</taxon>
        <taxon>Magnoliopsida</taxon>
        <taxon>eudicotyledons</taxon>
        <taxon>Gunneridae</taxon>
        <taxon>Pentapetalae</taxon>
        <taxon>asterids</taxon>
        <taxon>lamiids</taxon>
        <taxon>Solanales</taxon>
        <taxon>Solanaceae</taxon>
        <taxon>Solanoideae</taxon>
        <taxon>Solaneae</taxon>
        <taxon>Solanum</taxon>
    </lineage>
</organism>
<evidence type="ECO:0000313" key="2">
    <source>
        <dbReference type="EnsemblPlants" id="PGSC0003DMT400090075"/>
    </source>
</evidence>
<feature type="region of interest" description="Disordered" evidence="1">
    <location>
        <begin position="1"/>
        <end position="30"/>
    </location>
</feature>
<dbReference type="PaxDb" id="4113-PGSC0003DMT400090075"/>
<feature type="compositionally biased region" description="Polar residues" evidence="1">
    <location>
        <begin position="1"/>
        <end position="28"/>
    </location>
</feature>
<dbReference type="AlphaFoldDB" id="M1DJK7"/>
<dbReference type="Proteomes" id="UP000011115">
    <property type="component" value="Unassembled WGS sequence"/>
</dbReference>
<accession>M1DJK7</accession>
<dbReference type="HOGENOM" id="CLU_2282426_0_0_1"/>
<dbReference type="InParanoid" id="M1DJK7"/>
<dbReference type="EnsemblPlants" id="PGSC0003DMT400090075">
    <property type="protein sequence ID" value="PGSC0003DMT400090075"/>
    <property type="gene ID" value="PGSC0003DMG400039646"/>
</dbReference>
<protein>
    <submittedName>
        <fullName evidence="2">Uncharacterized protein</fullName>
    </submittedName>
</protein>
<keyword evidence="3" id="KW-1185">Reference proteome</keyword>
<proteinExistence type="predicted"/>